<evidence type="ECO:0000313" key="3">
    <source>
        <dbReference type="Proteomes" id="UP000094426"/>
    </source>
</evidence>
<organism evidence="2 3">
    <name type="scientific">Leifsonia xyli subsp. xyli</name>
    <dbReference type="NCBI Taxonomy" id="59736"/>
    <lineage>
        <taxon>Bacteria</taxon>
        <taxon>Bacillati</taxon>
        <taxon>Actinomycetota</taxon>
        <taxon>Actinomycetes</taxon>
        <taxon>Micrococcales</taxon>
        <taxon>Microbacteriaceae</taxon>
        <taxon>Leifsonia</taxon>
    </lineage>
</organism>
<dbReference type="OrthoDB" id="4990661at2"/>
<name>A0A1E2SN51_LEIXY</name>
<dbReference type="InterPro" id="IPR001387">
    <property type="entry name" value="Cro/C1-type_HTH"/>
</dbReference>
<dbReference type="PROSITE" id="PS50943">
    <property type="entry name" value="HTH_CROC1"/>
    <property type="match status" value="1"/>
</dbReference>
<dbReference type="Pfam" id="PF13560">
    <property type="entry name" value="HTH_31"/>
    <property type="match status" value="1"/>
</dbReference>
<accession>A0A1E2SN51</accession>
<reference evidence="2 3" key="1">
    <citation type="submission" date="2015-11" db="EMBL/GenBank/DDBJ databases">
        <authorList>
            <person name="Zhang Y."/>
            <person name="Guo Z."/>
        </authorList>
    </citation>
    <scope>NUCLEOTIDE SEQUENCE [LARGE SCALE GENOMIC DNA]</scope>
    <source>
        <strain evidence="3">gdw1</strain>
    </source>
</reference>
<dbReference type="Gene3D" id="1.10.260.40">
    <property type="entry name" value="lambda repressor-like DNA-binding domains"/>
    <property type="match status" value="1"/>
</dbReference>
<sequence>MMTAPRSEAARLLGSRLRVHRVALGISQQDAAALCEVDLANYGRLERGDANPTLETIVHVCATLQIDPAELLAGLAPVKREPKRRKYTVGEFLREKERARGTQRSSAD</sequence>
<dbReference type="AlphaFoldDB" id="A0A1E2SN51"/>
<dbReference type="Proteomes" id="UP000094426">
    <property type="component" value="Unassembled WGS sequence"/>
</dbReference>
<evidence type="ECO:0000259" key="1">
    <source>
        <dbReference type="PROSITE" id="PS50943"/>
    </source>
</evidence>
<comment type="caution">
    <text evidence="2">The sequence shown here is derived from an EMBL/GenBank/DDBJ whole genome shotgun (WGS) entry which is preliminary data.</text>
</comment>
<proteinExistence type="predicted"/>
<dbReference type="SMART" id="SM00530">
    <property type="entry name" value="HTH_XRE"/>
    <property type="match status" value="1"/>
</dbReference>
<dbReference type="RefSeq" id="WP_011186701.1">
    <property type="nucleotide sequence ID" value="NZ_LNZG01000001.1"/>
</dbReference>
<dbReference type="SUPFAM" id="SSF47413">
    <property type="entry name" value="lambda repressor-like DNA-binding domains"/>
    <property type="match status" value="1"/>
</dbReference>
<dbReference type="InterPro" id="IPR010982">
    <property type="entry name" value="Lambda_DNA-bd_dom_sf"/>
</dbReference>
<dbReference type="GO" id="GO:0003677">
    <property type="term" value="F:DNA binding"/>
    <property type="evidence" value="ECO:0007669"/>
    <property type="project" value="InterPro"/>
</dbReference>
<evidence type="ECO:0000313" key="2">
    <source>
        <dbReference type="EMBL" id="ODA91183.1"/>
    </source>
</evidence>
<feature type="domain" description="HTH cro/C1-type" evidence="1">
    <location>
        <begin position="17"/>
        <end position="71"/>
    </location>
</feature>
<dbReference type="CDD" id="cd00093">
    <property type="entry name" value="HTH_XRE"/>
    <property type="match status" value="1"/>
</dbReference>
<dbReference type="EMBL" id="LNZG01000001">
    <property type="protein sequence ID" value="ODA91183.1"/>
    <property type="molecule type" value="Genomic_DNA"/>
</dbReference>
<gene>
    <name evidence="2" type="ORF">ATY41_00295</name>
</gene>
<protein>
    <recommendedName>
        <fullName evidence="1">HTH cro/C1-type domain-containing protein</fullName>
    </recommendedName>
</protein>